<feature type="compositionally biased region" description="Polar residues" evidence="1">
    <location>
        <begin position="272"/>
        <end position="281"/>
    </location>
</feature>
<dbReference type="SUPFAM" id="SSF50729">
    <property type="entry name" value="PH domain-like"/>
    <property type="match status" value="1"/>
</dbReference>
<dbReference type="Proteomes" id="UP001620626">
    <property type="component" value="Unassembled WGS sequence"/>
</dbReference>
<organism evidence="3 4">
    <name type="scientific">Heterodera trifolii</name>
    <dbReference type="NCBI Taxonomy" id="157864"/>
    <lineage>
        <taxon>Eukaryota</taxon>
        <taxon>Metazoa</taxon>
        <taxon>Ecdysozoa</taxon>
        <taxon>Nematoda</taxon>
        <taxon>Chromadorea</taxon>
        <taxon>Rhabditida</taxon>
        <taxon>Tylenchina</taxon>
        <taxon>Tylenchomorpha</taxon>
        <taxon>Tylenchoidea</taxon>
        <taxon>Heteroderidae</taxon>
        <taxon>Heteroderinae</taxon>
        <taxon>Heterodera</taxon>
    </lineage>
</organism>
<dbReference type="InterPro" id="IPR011993">
    <property type="entry name" value="PH-like_dom_sf"/>
</dbReference>
<dbReference type="PANTHER" id="PTHR11202:SF22">
    <property type="entry name" value="PROTEIN ENABLED"/>
    <property type="match status" value="1"/>
</dbReference>
<dbReference type="Gene3D" id="2.30.29.30">
    <property type="entry name" value="Pleckstrin-homology domain (PH domain)/Phosphotyrosine-binding domain (PTB)"/>
    <property type="match status" value="1"/>
</dbReference>
<dbReference type="SMART" id="SM00461">
    <property type="entry name" value="WH1"/>
    <property type="match status" value="1"/>
</dbReference>
<evidence type="ECO:0000259" key="2">
    <source>
        <dbReference type="PROSITE" id="PS50229"/>
    </source>
</evidence>
<dbReference type="Gene3D" id="1.20.5.1160">
    <property type="entry name" value="Vasodilator-stimulated phosphoprotein"/>
    <property type="match status" value="1"/>
</dbReference>
<accession>A0ABD2JR71</accession>
<dbReference type="AlphaFoldDB" id="A0ABD2JR71"/>
<feature type="compositionally biased region" description="Low complexity" evidence="1">
    <location>
        <begin position="289"/>
        <end position="298"/>
    </location>
</feature>
<dbReference type="InterPro" id="IPR000697">
    <property type="entry name" value="WH1/EVH1_dom"/>
</dbReference>
<dbReference type="EMBL" id="JBICBT010000917">
    <property type="protein sequence ID" value="KAL3093119.1"/>
    <property type="molecule type" value="Genomic_DNA"/>
</dbReference>
<name>A0ABD2JR71_9BILA</name>
<gene>
    <name evidence="3" type="ORF">niasHT_022569</name>
</gene>
<dbReference type="PROSITE" id="PS50229">
    <property type="entry name" value="WH1"/>
    <property type="match status" value="1"/>
</dbReference>
<feature type="domain" description="WH1" evidence="2">
    <location>
        <begin position="1"/>
        <end position="119"/>
    </location>
</feature>
<dbReference type="PANTHER" id="PTHR11202">
    <property type="entry name" value="SPROUTY-RELATED, EVH1 DOMAIN-CONTAINING PROTEIN FAMILY MEMBER"/>
    <property type="match status" value="1"/>
</dbReference>
<feature type="compositionally biased region" description="Polar residues" evidence="1">
    <location>
        <begin position="238"/>
        <end position="262"/>
    </location>
</feature>
<dbReference type="Pfam" id="PF00568">
    <property type="entry name" value="WH1"/>
    <property type="match status" value="1"/>
</dbReference>
<sequence>MSESLLLSATADVMFYDGSQWIRPDAINNIQQLPDSHHLSNIQLMRSNVDLVFRIVAIRNRDNKRLVNQHIFHRLKYKEATPSFHQWRNEHKQVIGLNFTNEQDAKMFYEAVRQVLDNITQMVSPSHTMNSNGTMAQSNNQQQKAPLSSAPPPPPPPPPPDFKTLLAGKQQQATFADKLRDVKLRKCSAGNGVQKRTVSPSNSVGSSNGSGSVSSKFQSQDLISELSDRLSKRKMTVEASSNANGTPNQPNSQTLPVNNAKGSANPYGRIPSVSSLSSQDDATAGGGTPATAGVAHAAQDSHLTCEPMVKGPTSSAHNDIANSEARPKATTTNSDFERMKGELLELFSNELQNLKRELAQTIRDEVAKLSVDRR</sequence>
<reference evidence="3 4" key="1">
    <citation type="submission" date="2024-10" db="EMBL/GenBank/DDBJ databases">
        <authorList>
            <person name="Kim D."/>
        </authorList>
    </citation>
    <scope>NUCLEOTIDE SEQUENCE [LARGE SCALE GENOMIC DNA]</scope>
    <source>
        <strain evidence="3">BH-2024</strain>
    </source>
</reference>
<feature type="region of interest" description="Disordered" evidence="1">
    <location>
        <begin position="124"/>
        <end position="180"/>
    </location>
</feature>
<feature type="compositionally biased region" description="Pro residues" evidence="1">
    <location>
        <begin position="149"/>
        <end position="161"/>
    </location>
</feature>
<feature type="compositionally biased region" description="Polar residues" evidence="1">
    <location>
        <begin position="312"/>
        <end position="321"/>
    </location>
</feature>
<evidence type="ECO:0000313" key="3">
    <source>
        <dbReference type="EMBL" id="KAL3093119.1"/>
    </source>
</evidence>
<protein>
    <recommendedName>
        <fullName evidence="2">WH1 domain-containing protein</fullName>
    </recommendedName>
</protein>
<keyword evidence="4" id="KW-1185">Reference proteome</keyword>
<proteinExistence type="predicted"/>
<feature type="compositionally biased region" description="Low complexity" evidence="1">
    <location>
        <begin position="198"/>
        <end position="215"/>
    </location>
</feature>
<evidence type="ECO:0000256" key="1">
    <source>
        <dbReference type="SAM" id="MobiDB-lite"/>
    </source>
</evidence>
<feature type="region of interest" description="Disordered" evidence="1">
    <location>
        <begin position="192"/>
        <end position="336"/>
    </location>
</feature>
<feature type="compositionally biased region" description="Polar residues" evidence="1">
    <location>
        <begin position="124"/>
        <end position="146"/>
    </location>
</feature>
<comment type="caution">
    <text evidence="3">The sequence shown here is derived from an EMBL/GenBank/DDBJ whole genome shotgun (WGS) entry which is preliminary data.</text>
</comment>
<evidence type="ECO:0000313" key="4">
    <source>
        <dbReference type="Proteomes" id="UP001620626"/>
    </source>
</evidence>